<reference evidence="1 2" key="1">
    <citation type="submission" date="2021-05" db="EMBL/GenBank/DDBJ databases">
        <title>Genome Assembly of Synthetic Allotetraploid Brassica napus Reveals Homoeologous Exchanges between Subgenomes.</title>
        <authorList>
            <person name="Davis J.T."/>
        </authorList>
    </citation>
    <scope>NUCLEOTIDE SEQUENCE [LARGE SCALE GENOMIC DNA]</scope>
    <source>
        <strain evidence="2">cv. Da-Ae</strain>
        <tissue evidence="1">Seedling</tissue>
    </source>
</reference>
<organism evidence="1 2">
    <name type="scientific">Brassica napus</name>
    <name type="common">Rape</name>
    <dbReference type="NCBI Taxonomy" id="3708"/>
    <lineage>
        <taxon>Eukaryota</taxon>
        <taxon>Viridiplantae</taxon>
        <taxon>Streptophyta</taxon>
        <taxon>Embryophyta</taxon>
        <taxon>Tracheophyta</taxon>
        <taxon>Spermatophyta</taxon>
        <taxon>Magnoliopsida</taxon>
        <taxon>eudicotyledons</taxon>
        <taxon>Gunneridae</taxon>
        <taxon>Pentapetalae</taxon>
        <taxon>rosids</taxon>
        <taxon>malvids</taxon>
        <taxon>Brassicales</taxon>
        <taxon>Brassicaceae</taxon>
        <taxon>Brassiceae</taxon>
        <taxon>Brassica</taxon>
    </lineage>
</organism>
<proteinExistence type="predicted"/>
<dbReference type="Proteomes" id="UP000824890">
    <property type="component" value="Unassembled WGS sequence"/>
</dbReference>
<keyword evidence="2" id="KW-1185">Reference proteome</keyword>
<comment type="caution">
    <text evidence="1">The sequence shown here is derived from an EMBL/GenBank/DDBJ whole genome shotgun (WGS) entry which is preliminary data.</text>
</comment>
<feature type="non-terminal residue" evidence="1">
    <location>
        <position position="1"/>
    </location>
</feature>
<evidence type="ECO:0000313" key="1">
    <source>
        <dbReference type="EMBL" id="KAH0939725.1"/>
    </source>
</evidence>
<sequence length="84" mass="10216">TDSQDYLRRNRTKLDRELQSRHNAKYETELRYEANVTGMISYTHIAYKSCFRGFRSKESDLMWLWSYILRHWCCSQAILTLLFV</sequence>
<accession>A0ABQ8EDJ2</accession>
<dbReference type="EMBL" id="JAGKQM010000002">
    <property type="protein sequence ID" value="KAH0939725.1"/>
    <property type="molecule type" value="Genomic_DNA"/>
</dbReference>
<name>A0ABQ8EDJ2_BRANA</name>
<evidence type="ECO:0000313" key="2">
    <source>
        <dbReference type="Proteomes" id="UP000824890"/>
    </source>
</evidence>
<protein>
    <submittedName>
        <fullName evidence="1">Uncharacterized protein</fullName>
    </submittedName>
</protein>
<gene>
    <name evidence="1" type="ORF">HID58_007186</name>
</gene>